<keyword evidence="2 8" id="KW-1277">Toxin-antitoxin system</keyword>
<feature type="binding site" evidence="8">
    <location>
        <position position="90"/>
    </location>
    <ligand>
        <name>Mg(2+)</name>
        <dbReference type="ChEBI" id="CHEBI:18420"/>
    </ligand>
</feature>
<dbReference type="InterPro" id="IPR050556">
    <property type="entry name" value="Type_II_TA_system_RNase"/>
</dbReference>
<evidence type="ECO:0000256" key="3">
    <source>
        <dbReference type="ARBA" id="ARBA00022722"/>
    </source>
</evidence>
<evidence type="ECO:0000256" key="4">
    <source>
        <dbReference type="ARBA" id="ARBA00022723"/>
    </source>
</evidence>
<keyword evidence="5 8" id="KW-0378">Hydrolase</keyword>
<dbReference type="PANTHER" id="PTHR33653">
    <property type="entry name" value="RIBONUCLEASE VAPC2"/>
    <property type="match status" value="1"/>
</dbReference>
<gene>
    <name evidence="8" type="primary">vapC</name>
    <name evidence="10" type="ORF">G3T16_08895</name>
</gene>
<dbReference type="InterPro" id="IPR029060">
    <property type="entry name" value="PIN-like_dom_sf"/>
</dbReference>
<evidence type="ECO:0000256" key="5">
    <source>
        <dbReference type="ARBA" id="ARBA00022801"/>
    </source>
</evidence>
<dbReference type="CDD" id="cd18741">
    <property type="entry name" value="PIN_VapC4-5_FitB-like"/>
    <property type="match status" value="1"/>
</dbReference>
<evidence type="ECO:0000259" key="9">
    <source>
        <dbReference type="Pfam" id="PF01850"/>
    </source>
</evidence>
<dbReference type="InterPro" id="IPR002716">
    <property type="entry name" value="PIN_dom"/>
</dbReference>
<dbReference type="Gene3D" id="3.40.50.1010">
    <property type="entry name" value="5'-nuclease"/>
    <property type="match status" value="1"/>
</dbReference>
<name>A0A6C0U142_9GAMM</name>
<dbReference type="GO" id="GO:0090729">
    <property type="term" value="F:toxin activity"/>
    <property type="evidence" value="ECO:0007669"/>
    <property type="project" value="UniProtKB-KW"/>
</dbReference>
<evidence type="ECO:0000256" key="7">
    <source>
        <dbReference type="ARBA" id="ARBA00038093"/>
    </source>
</evidence>
<evidence type="ECO:0000256" key="2">
    <source>
        <dbReference type="ARBA" id="ARBA00022649"/>
    </source>
</evidence>
<dbReference type="GO" id="GO:0016787">
    <property type="term" value="F:hydrolase activity"/>
    <property type="evidence" value="ECO:0007669"/>
    <property type="project" value="UniProtKB-KW"/>
</dbReference>
<dbReference type="PANTHER" id="PTHR33653:SF1">
    <property type="entry name" value="RIBONUCLEASE VAPC2"/>
    <property type="match status" value="1"/>
</dbReference>
<dbReference type="EMBL" id="CP048711">
    <property type="protein sequence ID" value="QIB65503.1"/>
    <property type="molecule type" value="Genomic_DNA"/>
</dbReference>
<sequence length="129" mass="14681">MLFDTNIFIYLEKQNTKAIDLIERTENIHISAITYMELIQGASSKNKARLVERLLQAFNIRILELNENISIIARLLIKQHAQSRALTLGDALIAATGIQSSLELVTANYRDFRYIDGLGVRKFTPSRQC</sequence>
<keyword evidence="4 8" id="KW-0479">Metal-binding</keyword>
<dbReference type="GO" id="GO:0004540">
    <property type="term" value="F:RNA nuclease activity"/>
    <property type="evidence" value="ECO:0007669"/>
    <property type="project" value="InterPro"/>
</dbReference>
<dbReference type="EC" id="3.1.-.-" evidence="8"/>
<evidence type="ECO:0000256" key="1">
    <source>
        <dbReference type="ARBA" id="ARBA00001946"/>
    </source>
</evidence>
<comment type="similarity">
    <text evidence="7 8">Belongs to the PINc/VapC protein family.</text>
</comment>
<feature type="binding site" evidence="8">
    <location>
        <position position="4"/>
    </location>
    <ligand>
        <name>Mg(2+)</name>
        <dbReference type="ChEBI" id="CHEBI:18420"/>
    </ligand>
</feature>
<dbReference type="InterPro" id="IPR022907">
    <property type="entry name" value="VapC_family"/>
</dbReference>
<dbReference type="GO" id="GO:0000287">
    <property type="term" value="F:magnesium ion binding"/>
    <property type="evidence" value="ECO:0007669"/>
    <property type="project" value="UniProtKB-UniRule"/>
</dbReference>
<dbReference type="SUPFAM" id="SSF88723">
    <property type="entry name" value="PIN domain-like"/>
    <property type="match status" value="1"/>
</dbReference>
<dbReference type="Proteomes" id="UP000477680">
    <property type="component" value="Chromosome"/>
</dbReference>
<protein>
    <recommendedName>
        <fullName evidence="8">Ribonuclease VapC</fullName>
        <shortName evidence="8">RNase VapC</shortName>
        <ecNumber evidence="8">3.1.-.-</ecNumber>
    </recommendedName>
    <alternativeName>
        <fullName evidence="8">Toxin VapC</fullName>
    </alternativeName>
</protein>
<dbReference type="AlphaFoldDB" id="A0A6C0U142"/>
<keyword evidence="8" id="KW-0800">Toxin</keyword>
<evidence type="ECO:0000313" key="10">
    <source>
        <dbReference type="EMBL" id="QIB65503.1"/>
    </source>
</evidence>
<dbReference type="RefSeq" id="WP_163494762.1">
    <property type="nucleotide sequence ID" value="NZ_CP048711.1"/>
</dbReference>
<evidence type="ECO:0000256" key="8">
    <source>
        <dbReference type="HAMAP-Rule" id="MF_00265"/>
    </source>
</evidence>
<organism evidence="10 11">
    <name type="scientific">Kineobactrum salinum</name>
    <dbReference type="NCBI Taxonomy" id="2708301"/>
    <lineage>
        <taxon>Bacteria</taxon>
        <taxon>Pseudomonadati</taxon>
        <taxon>Pseudomonadota</taxon>
        <taxon>Gammaproteobacteria</taxon>
        <taxon>Cellvibrionales</taxon>
        <taxon>Halieaceae</taxon>
        <taxon>Kineobactrum</taxon>
    </lineage>
</organism>
<keyword evidence="6 8" id="KW-0460">Magnesium</keyword>
<feature type="domain" description="PIN" evidence="9">
    <location>
        <begin position="1"/>
        <end position="116"/>
    </location>
</feature>
<keyword evidence="11" id="KW-1185">Reference proteome</keyword>
<keyword evidence="3 8" id="KW-0540">Nuclease</keyword>
<accession>A0A6C0U142</accession>
<comment type="function">
    <text evidence="8">Toxic component of a toxin-antitoxin (TA) system. An RNase.</text>
</comment>
<dbReference type="KEGG" id="kim:G3T16_08895"/>
<comment type="cofactor">
    <cofactor evidence="1 8">
        <name>Mg(2+)</name>
        <dbReference type="ChEBI" id="CHEBI:18420"/>
    </cofactor>
</comment>
<proteinExistence type="inferred from homology"/>
<dbReference type="Pfam" id="PF01850">
    <property type="entry name" value="PIN"/>
    <property type="match status" value="1"/>
</dbReference>
<evidence type="ECO:0000313" key="11">
    <source>
        <dbReference type="Proteomes" id="UP000477680"/>
    </source>
</evidence>
<dbReference type="HAMAP" id="MF_00265">
    <property type="entry name" value="VapC_Nob1"/>
    <property type="match status" value="1"/>
</dbReference>
<reference evidence="10 11" key="1">
    <citation type="submission" date="2020-02" db="EMBL/GenBank/DDBJ databases">
        <title>Genome sequencing for Kineobactrum sp. M2.</title>
        <authorList>
            <person name="Park S.-J."/>
        </authorList>
    </citation>
    <scope>NUCLEOTIDE SEQUENCE [LARGE SCALE GENOMIC DNA]</scope>
    <source>
        <strain evidence="10 11">M2</strain>
    </source>
</reference>
<evidence type="ECO:0000256" key="6">
    <source>
        <dbReference type="ARBA" id="ARBA00022842"/>
    </source>
</evidence>